<organism evidence="1">
    <name type="scientific">marine sediment metagenome</name>
    <dbReference type="NCBI Taxonomy" id="412755"/>
    <lineage>
        <taxon>unclassified sequences</taxon>
        <taxon>metagenomes</taxon>
        <taxon>ecological metagenomes</taxon>
    </lineage>
</organism>
<feature type="non-terminal residue" evidence="1">
    <location>
        <position position="256"/>
    </location>
</feature>
<feature type="non-terminal residue" evidence="1">
    <location>
        <position position="1"/>
    </location>
</feature>
<protein>
    <recommendedName>
        <fullName evidence="2">Acetyl xylan esterase domain-containing protein</fullName>
    </recommendedName>
</protein>
<comment type="caution">
    <text evidence="1">The sequence shown here is derived from an EMBL/GenBank/DDBJ whole genome shotgun (WGS) entry which is preliminary data.</text>
</comment>
<dbReference type="AlphaFoldDB" id="X0VEG7"/>
<dbReference type="Gene3D" id="3.40.50.1820">
    <property type="entry name" value="alpha/beta hydrolase"/>
    <property type="match status" value="1"/>
</dbReference>
<accession>X0VEG7</accession>
<name>X0VEG7_9ZZZZ</name>
<evidence type="ECO:0000313" key="1">
    <source>
        <dbReference type="EMBL" id="GAG16730.1"/>
    </source>
</evidence>
<dbReference type="EMBL" id="BARS01037916">
    <property type="protein sequence ID" value="GAG16730.1"/>
    <property type="molecule type" value="Genomic_DNA"/>
</dbReference>
<sequence>CDCMFLVNTYRWDYPLVAALVAPRPLLISNSDKDSIFPLDGVVRLHEKVRRIYKLYDAEKNLGLHITEGPHRSTQELRVHTFKWFNHFLKNQNTPIDKLAVPFFEWKQLKVFDELPADNINARIQESFTAKAPQPSLPQSADEWAKQRDAWMSALREKSFRGWPTDAEAGSLDVKQVFSVKRHGIRLSAFDFTSQPHVRLRLYLAHRAGLDKADRVTLNVLDEHQWNEWLAAMCVGFADKFSGQTLPEPNENGFEQ</sequence>
<reference evidence="1" key="1">
    <citation type="journal article" date="2014" name="Front. Microbiol.">
        <title>High frequency of phylogenetically diverse reductive dehalogenase-homologous genes in deep subseafloor sedimentary metagenomes.</title>
        <authorList>
            <person name="Kawai M."/>
            <person name="Futagami T."/>
            <person name="Toyoda A."/>
            <person name="Takaki Y."/>
            <person name="Nishi S."/>
            <person name="Hori S."/>
            <person name="Arai W."/>
            <person name="Tsubouchi T."/>
            <person name="Morono Y."/>
            <person name="Uchiyama I."/>
            <person name="Ito T."/>
            <person name="Fujiyama A."/>
            <person name="Inagaki F."/>
            <person name="Takami H."/>
        </authorList>
    </citation>
    <scope>NUCLEOTIDE SEQUENCE</scope>
    <source>
        <strain evidence="1">Expedition CK06-06</strain>
    </source>
</reference>
<evidence type="ECO:0008006" key="2">
    <source>
        <dbReference type="Google" id="ProtNLM"/>
    </source>
</evidence>
<gene>
    <name evidence="1" type="ORF">S01H1_58081</name>
</gene>
<proteinExistence type="predicted"/>
<dbReference type="InterPro" id="IPR029058">
    <property type="entry name" value="AB_hydrolase_fold"/>
</dbReference>